<dbReference type="SUPFAM" id="SSF103473">
    <property type="entry name" value="MFS general substrate transporter"/>
    <property type="match status" value="1"/>
</dbReference>
<feature type="transmembrane region" description="Helical" evidence="1">
    <location>
        <begin position="373"/>
        <end position="390"/>
    </location>
</feature>
<keyword evidence="1" id="KW-1133">Transmembrane helix</keyword>
<reference evidence="2" key="1">
    <citation type="submission" date="2016-06" db="EMBL/GenBank/DDBJ databases">
        <title>Complete Genome Sequence of Pandoraea faecigallinarum DSM-23572.</title>
        <authorList>
            <person name="Yong D."/>
            <person name="Ee R."/>
            <person name="Lim Y.-L."/>
            <person name="Yin W.-F."/>
            <person name="Chan K.-G."/>
        </authorList>
    </citation>
    <scope>NUCLEOTIDE SEQUENCE</scope>
    <source>
        <strain evidence="2">DSM 23572</strain>
    </source>
</reference>
<keyword evidence="1" id="KW-0472">Membrane</keyword>
<gene>
    <name evidence="2" type="ORF">AB870_05145</name>
</gene>
<keyword evidence="1" id="KW-0812">Transmembrane</keyword>
<dbReference type="EMBL" id="CP011807">
    <property type="protein sequence ID" value="AKM29645.1"/>
    <property type="molecule type" value="Genomic_DNA"/>
</dbReference>
<feature type="transmembrane region" description="Helical" evidence="1">
    <location>
        <begin position="6"/>
        <end position="31"/>
    </location>
</feature>
<name>A0A0H3WQ20_9BURK</name>
<organism evidence="2 3">
    <name type="scientific">Pandoraea faecigallinarum</name>
    <dbReference type="NCBI Taxonomy" id="656179"/>
    <lineage>
        <taxon>Bacteria</taxon>
        <taxon>Pseudomonadati</taxon>
        <taxon>Pseudomonadota</taxon>
        <taxon>Betaproteobacteria</taxon>
        <taxon>Burkholderiales</taxon>
        <taxon>Burkholderiaceae</taxon>
        <taxon>Pandoraea</taxon>
    </lineage>
</organism>
<dbReference type="Proteomes" id="UP000035651">
    <property type="component" value="Chromosome"/>
</dbReference>
<feature type="transmembrane region" description="Helical" evidence="1">
    <location>
        <begin position="93"/>
        <end position="116"/>
    </location>
</feature>
<feature type="transmembrane region" description="Helical" evidence="1">
    <location>
        <begin position="224"/>
        <end position="242"/>
    </location>
</feature>
<evidence type="ECO:0000313" key="3">
    <source>
        <dbReference type="Proteomes" id="UP000035651"/>
    </source>
</evidence>
<dbReference type="RefSeq" id="WP_047905575.1">
    <property type="nucleotide sequence ID" value="NZ_CP011807.3"/>
</dbReference>
<dbReference type="Gene3D" id="1.20.1250.20">
    <property type="entry name" value="MFS general substrate transporter like domains"/>
    <property type="match status" value="2"/>
</dbReference>
<dbReference type="KEGG" id="pfg:AB870_05145"/>
<evidence type="ECO:0000313" key="2">
    <source>
        <dbReference type="EMBL" id="AKM29645.1"/>
    </source>
</evidence>
<protein>
    <recommendedName>
        <fullName evidence="4">Major facilitator superfamily (MFS) profile domain-containing protein</fullName>
    </recommendedName>
</protein>
<dbReference type="PATRIC" id="fig|656179.3.peg.1119"/>
<feature type="transmembrane region" description="Helical" evidence="1">
    <location>
        <begin position="341"/>
        <end position="361"/>
    </location>
</feature>
<feature type="transmembrane region" description="Helical" evidence="1">
    <location>
        <begin position="38"/>
        <end position="56"/>
    </location>
</feature>
<dbReference type="OrthoDB" id="7030847at2"/>
<proteinExistence type="predicted"/>
<dbReference type="InterPro" id="IPR036259">
    <property type="entry name" value="MFS_trans_sf"/>
</dbReference>
<dbReference type="AlphaFoldDB" id="A0A0H3WQ20"/>
<feature type="transmembrane region" description="Helical" evidence="1">
    <location>
        <begin position="160"/>
        <end position="177"/>
    </location>
</feature>
<evidence type="ECO:0008006" key="4">
    <source>
        <dbReference type="Google" id="ProtNLM"/>
    </source>
</evidence>
<sequence length="437" mass="46676">MPSFVIYLLLDALLAAYLGMWNAMVPFVLLARFGTASVVIYEMALAVCAVIALPLAATWTERLPRGRVMRGACGVIALTGVSRLAAMSATQSLVFWVVNDVIAVIAFAVVQPLLSLYPAETPGRARVLSAFRLRRVVVNLGRVGGPLLAAGALARWRHEYAMGCVAILGCFLIPPALRLPVWPATKVAGGTASTRRETHWRLALAGFVLKFRLPAERFFSLQDILLGVATAGVVPILIPQLVRCTGLDDSQVGWLVSMFVAGSIGGVVLVHPLLSGVLRRRPGYLSVWVALCASLVTASASSAVVALGAALMAAGIFGACLSMTGVDRRVMAMPSSVRIRVASATLLTGQFASLLSFAFYGASSVAGTEGGQYGWYVGVACTAALAAGVSREPWRLLTQRDARDEVETFYLRRYPDLFGDDLRRRPSAVIFGGDFRR</sequence>
<evidence type="ECO:0000256" key="1">
    <source>
        <dbReference type="SAM" id="Phobius"/>
    </source>
</evidence>
<feature type="transmembrane region" description="Helical" evidence="1">
    <location>
        <begin position="254"/>
        <end position="275"/>
    </location>
</feature>
<accession>A0A0H3WQ20</accession>
<keyword evidence="3" id="KW-1185">Reference proteome</keyword>
<dbReference type="STRING" id="656179.AB870_05145"/>
<feature type="transmembrane region" description="Helical" evidence="1">
    <location>
        <begin position="287"/>
        <end position="320"/>
    </location>
</feature>